<evidence type="ECO:0000259" key="3">
    <source>
        <dbReference type="Pfam" id="PF01478"/>
    </source>
</evidence>
<dbReference type="GO" id="GO:0005886">
    <property type="term" value="C:plasma membrane"/>
    <property type="evidence" value="ECO:0007669"/>
    <property type="project" value="TreeGrafter"/>
</dbReference>
<evidence type="ECO:0000256" key="2">
    <source>
        <dbReference type="SAM" id="Phobius"/>
    </source>
</evidence>
<protein>
    <recommendedName>
        <fullName evidence="3">Prepilin type IV endopeptidase peptidase domain-containing protein</fullName>
    </recommendedName>
</protein>
<dbReference type="AlphaFoldDB" id="A0A382BDL9"/>
<feature type="transmembrane region" description="Helical" evidence="2">
    <location>
        <begin position="239"/>
        <end position="257"/>
    </location>
</feature>
<feature type="transmembrane region" description="Helical" evidence="2">
    <location>
        <begin position="162"/>
        <end position="186"/>
    </location>
</feature>
<accession>A0A382BDL9</accession>
<feature type="transmembrane region" description="Helical" evidence="2">
    <location>
        <begin position="12"/>
        <end position="31"/>
    </location>
</feature>
<gene>
    <name evidence="4" type="ORF">METZ01_LOCUS164618</name>
</gene>
<comment type="similarity">
    <text evidence="1">Belongs to the peptidase A24 family.</text>
</comment>
<dbReference type="GO" id="GO:0004190">
    <property type="term" value="F:aspartic-type endopeptidase activity"/>
    <property type="evidence" value="ECO:0007669"/>
    <property type="project" value="InterPro"/>
</dbReference>
<dbReference type="PANTHER" id="PTHR30487">
    <property type="entry name" value="TYPE 4 PREPILIN-LIKE PROTEINS LEADER PEPTIDE-PROCESSING ENZYME"/>
    <property type="match status" value="1"/>
</dbReference>
<feature type="domain" description="Prepilin type IV endopeptidase peptidase" evidence="3">
    <location>
        <begin position="112"/>
        <end position="227"/>
    </location>
</feature>
<feature type="transmembrane region" description="Helical" evidence="2">
    <location>
        <begin position="198"/>
        <end position="227"/>
    </location>
</feature>
<feature type="transmembrane region" description="Helical" evidence="2">
    <location>
        <begin position="131"/>
        <end position="150"/>
    </location>
</feature>
<dbReference type="Pfam" id="PF01478">
    <property type="entry name" value="Peptidase_A24"/>
    <property type="match status" value="1"/>
</dbReference>
<keyword evidence="2" id="KW-0472">Membrane</keyword>
<dbReference type="Gene3D" id="1.20.120.1220">
    <property type="match status" value="1"/>
</dbReference>
<evidence type="ECO:0000256" key="1">
    <source>
        <dbReference type="ARBA" id="ARBA00005801"/>
    </source>
</evidence>
<name>A0A382BDL9_9ZZZZ</name>
<dbReference type="InterPro" id="IPR000045">
    <property type="entry name" value="Prepilin_IV_endopep_pep"/>
</dbReference>
<dbReference type="GO" id="GO:0006465">
    <property type="term" value="P:signal peptide processing"/>
    <property type="evidence" value="ECO:0007669"/>
    <property type="project" value="TreeGrafter"/>
</dbReference>
<proteinExistence type="inferred from homology"/>
<feature type="transmembrane region" description="Helical" evidence="2">
    <location>
        <begin position="78"/>
        <end position="99"/>
    </location>
</feature>
<keyword evidence="2" id="KW-1133">Transmembrane helix</keyword>
<organism evidence="4">
    <name type="scientific">marine metagenome</name>
    <dbReference type="NCBI Taxonomy" id="408172"/>
    <lineage>
        <taxon>unclassified sequences</taxon>
        <taxon>metagenomes</taxon>
        <taxon>ecological metagenomes</taxon>
    </lineage>
</organism>
<dbReference type="InterPro" id="IPR050882">
    <property type="entry name" value="Prepilin_peptidase/N-MTase"/>
</dbReference>
<reference evidence="4" key="1">
    <citation type="submission" date="2018-05" db="EMBL/GenBank/DDBJ databases">
        <authorList>
            <person name="Lanie J.A."/>
            <person name="Ng W.-L."/>
            <person name="Kazmierczak K.M."/>
            <person name="Andrzejewski T.M."/>
            <person name="Davidsen T.M."/>
            <person name="Wayne K.J."/>
            <person name="Tettelin H."/>
            <person name="Glass J.I."/>
            <person name="Rusch D."/>
            <person name="Podicherti R."/>
            <person name="Tsui H.-C.T."/>
            <person name="Winkler M.E."/>
        </authorList>
    </citation>
    <scope>NUCLEOTIDE SEQUENCE</scope>
</reference>
<evidence type="ECO:0000313" key="4">
    <source>
        <dbReference type="EMBL" id="SVB11764.1"/>
    </source>
</evidence>
<dbReference type="PANTHER" id="PTHR30487:SF0">
    <property type="entry name" value="PREPILIN LEADER PEPTIDASE_N-METHYLTRANSFERASE-RELATED"/>
    <property type="match status" value="1"/>
</dbReference>
<keyword evidence="2" id="KW-0812">Transmembrane</keyword>
<dbReference type="EMBL" id="UINC01029292">
    <property type="protein sequence ID" value="SVB11764.1"/>
    <property type="molecule type" value="Genomic_DNA"/>
</dbReference>
<sequence>MKQRRGLEHLMIELLAVIFMGTLLSKGCLLLPNFKDIESKKSIVDLEFLFTGRKVQFIPIIGNCLNVLRKDGQSKVKYVLNIILELVGSISITVLFYQYGIAFDFFFKTLWVLIFLTLASTDLNSRKLPNYILIPLIVVLVFMIPFWNMVGYERYMFGYNQILGSIINTGLISVGLSLFWIGIYYAYPGSIGGGDIKLIIIVGLFFGFSGALITMYISIITAAVFSIIKMILTKQIRSVFIPFGSVISLAAILVITAEAKLLQIYQFVVVD</sequence>